<dbReference type="RefSeq" id="WP_073483654.1">
    <property type="nucleotide sequence ID" value="NZ_FQVN01000004.1"/>
</dbReference>
<reference evidence="3 4" key="1">
    <citation type="submission" date="2016-11" db="EMBL/GenBank/DDBJ databases">
        <authorList>
            <person name="Jaros S."/>
            <person name="Januszkiewicz K."/>
            <person name="Wedrychowicz H."/>
        </authorList>
    </citation>
    <scope>NUCLEOTIDE SEQUENCE [LARGE SCALE GENOMIC DNA]</scope>
    <source>
        <strain evidence="3 4">DSM 44523</strain>
    </source>
</reference>
<protein>
    <recommendedName>
        <fullName evidence="2">DUF397 domain-containing protein</fullName>
    </recommendedName>
</protein>
<dbReference type="InterPro" id="IPR007278">
    <property type="entry name" value="DUF397"/>
</dbReference>
<dbReference type="STRING" id="2017.SAMN05444320_104552"/>
<gene>
    <name evidence="3" type="ORF">SAMN05444320_104552</name>
</gene>
<dbReference type="Proteomes" id="UP000184501">
    <property type="component" value="Unassembled WGS sequence"/>
</dbReference>
<dbReference type="Pfam" id="PF04149">
    <property type="entry name" value="DUF397"/>
    <property type="match status" value="1"/>
</dbReference>
<name>A0A1M5DPK5_STRHI</name>
<evidence type="ECO:0000313" key="3">
    <source>
        <dbReference type="EMBL" id="SHF68968.1"/>
    </source>
</evidence>
<accession>A0A1M5DPK5</accession>
<sequence length="66" mass="6941">MINTWRTSSRSANHGGQCVEIGGGPDTVAIRDSKNRTGGQLTPAVPAFSAFIAAAQRGELDRPGMR</sequence>
<feature type="region of interest" description="Disordered" evidence="1">
    <location>
        <begin position="1"/>
        <end position="20"/>
    </location>
</feature>
<proteinExistence type="predicted"/>
<dbReference type="OrthoDB" id="3430276at2"/>
<keyword evidence="4" id="KW-1185">Reference proteome</keyword>
<dbReference type="AlphaFoldDB" id="A0A1M5DPK5"/>
<feature type="compositionally biased region" description="Polar residues" evidence="1">
    <location>
        <begin position="1"/>
        <end position="14"/>
    </location>
</feature>
<evidence type="ECO:0000256" key="1">
    <source>
        <dbReference type="SAM" id="MobiDB-lite"/>
    </source>
</evidence>
<feature type="domain" description="DUF397" evidence="2">
    <location>
        <begin position="4"/>
        <end position="55"/>
    </location>
</feature>
<dbReference type="EMBL" id="FQVN01000004">
    <property type="protein sequence ID" value="SHF68968.1"/>
    <property type="molecule type" value="Genomic_DNA"/>
</dbReference>
<organism evidence="3 4">
    <name type="scientific">Streptoalloteichus hindustanus</name>
    <dbReference type="NCBI Taxonomy" id="2017"/>
    <lineage>
        <taxon>Bacteria</taxon>
        <taxon>Bacillati</taxon>
        <taxon>Actinomycetota</taxon>
        <taxon>Actinomycetes</taxon>
        <taxon>Pseudonocardiales</taxon>
        <taxon>Pseudonocardiaceae</taxon>
        <taxon>Streptoalloteichus</taxon>
    </lineage>
</organism>
<evidence type="ECO:0000313" key="4">
    <source>
        <dbReference type="Proteomes" id="UP000184501"/>
    </source>
</evidence>
<evidence type="ECO:0000259" key="2">
    <source>
        <dbReference type="Pfam" id="PF04149"/>
    </source>
</evidence>